<sequence length="86" mass="9371">MTRLDHIGGDCVDITAAAEFLCACADYQDSETAALDERDRQRRGAGRLDANLPWGTLGQHAHHRARLLEALATLLRVDADTLTNGL</sequence>
<protein>
    <submittedName>
        <fullName evidence="1">Uncharacterized protein</fullName>
    </submittedName>
</protein>
<dbReference type="EMBL" id="BK016127">
    <property type="protein sequence ID" value="DAF97196.1"/>
    <property type="molecule type" value="Genomic_DNA"/>
</dbReference>
<organism evidence="1">
    <name type="scientific">Siphoviridae sp. ctksc2</name>
    <dbReference type="NCBI Taxonomy" id="2825645"/>
    <lineage>
        <taxon>Viruses</taxon>
        <taxon>Duplodnaviria</taxon>
        <taxon>Heunggongvirae</taxon>
        <taxon>Uroviricota</taxon>
        <taxon>Caudoviricetes</taxon>
    </lineage>
</organism>
<proteinExistence type="predicted"/>
<evidence type="ECO:0000313" key="1">
    <source>
        <dbReference type="EMBL" id="DAF97196.1"/>
    </source>
</evidence>
<reference evidence="1" key="1">
    <citation type="journal article" date="2021" name="Proc. Natl. Acad. Sci. U.S.A.">
        <title>A Catalog of Tens of Thousands of Viruses from Human Metagenomes Reveals Hidden Associations with Chronic Diseases.</title>
        <authorList>
            <person name="Tisza M.J."/>
            <person name="Buck C.B."/>
        </authorList>
    </citation>
    <scope>NUCLEOTIDE SEQUENCE</scope>
    <source>
        <strain evidence="1">Ctksc2</strain>
    </source>
</reference>
<name>A0A8S5US19_9CAUD</name>
<accession>A0A8S5US19</accession>